<evidence type="ECO:0000313" key="3">
    <source>
        <dbReference type="Proteomes" id="UP000247591"/>
    </source>
</evidence>
<gene>
    <name evidence="2" type="ORF">DFR67_103161</name>
</gene>
<evidence type="ECO:0000256" key="1">
    <source>
        <dbReference type="SAM" id="MobiDB-lite"/>
    </source>
</evidence>
<dbReference type="AlphaFoldDB" id="A0A318RRD4"/>
<protein>
    <submittedName>
        <fullName evidence="2">Uncharacterized protein</fullName>
    </submittedName>
</protein>
<name>A0A318RRD4_WILLI</name>
<feature type="region of interest" description="Disordered" evidence="1">
    <location>
        <begin position="1"/>
        <end position="20"/>
    </location>
</feature>
<comment type="caution">
    <text evidence="2">The sequence shown here is derived from an EMBL/GenBank/DDBJ whole genome shotgun (WGS) entry which is preliminary data.</text>
</comment>
<dbReference type="EMBL" id="QJSP01000003">
    <property type="protein sequence ID" value="PYE19250.1"/>
    <property type="molecule type" value="Genomic_DNA"/>
</dbReference>
<keyword evidence="3" id="KW-1185">Reference proteome</keyword>
<reference evidence="2 3" key="1">
    <citation type="submission" date="2018-06" db="EMBL/GenBank/DDBJ databases">
        <title>Genomic Encyclopedia of Type Strains, Phase IV (KMG-IV): sequencing the most valuable type-strain genomes for metagenomic binning, comparative biology and taxonomic classification.</title>
        <authorList>
            <person name="Goeker M."/>
        </authorList>
    </citation>
    <scope>NUCLEOTIDE SEQUENCE [LARGE SCALE GENOMIC DNA]</scope>
    <source>
        <strain evidence="2 3">DSM 45521</strain>
    </source>
</reference>
<proteinExistence type="predicted"/>
<dbReference type="Proteomes" id="UP000247591">
    <property type="component" value="Unassembled WGS sequence"/>
</dbReference>
<evidence type="ECO:0000313" key="2">
    <source>
        <dbReference type="EMBL" id="PYE19250.1"/>
    </source>
</evidence>
<accession>A0A318RRD4</accession>
<organism evidence="2 3">
    <name type="scientific">Williamsia limnetica</name>
    <dbReference type="NCBI Taxonomy" id="882452"/>
    <lineage>
        <taxon>Bacteria</taxon>
        <taxon>Bacillati</taxon>
        <taxon>Actinomycetota</taxon>
        <taxon>Actinomycetes</taxon>
        <taxon>Mycobacteriales</taxon>
        <taxon>Nocardiaceae</taxon>
        <taxon>Williamsia</taxon>
    </lineage>
</organism>
<sequence>MARVRQRQPTPVEVDVGSRLPEPLCHGPNVAVFAPDDYAAHRGHEPTDPAEAFDIMLRARRAWWAYAKMYADDHGLDHDELRHRIGRANRRPFWP</sequence>
<dbReference type="RefSeq" id="WP_110468482.1">
    <property type="nucleotide sequence ID" value="NZ_QJSP01000003.1"/>
</dbReference>